<evidence type="ECO:0000256" key="8">
    <source>
        <dbReference type="ARBA" id="ARBA00022989"/>
    </source>
</evidence>
<evidence type="ECO:0000256" key="2">
    <source>
        <dbReference type="ARBA" id="ARBA00008697"/>
    </source>
</evidence>
<dbReference type="InterPro" id="IPR003838">
    <property type="entry name" value="ABC3_permease_C"/>
</dbReference>
<dbReference type="EMBL" id="WENB01000002">
    <property type="protein sequence ID" value="KAF0413942.1"/>
    <property type="molecule type" value="Genomic_DNA"/>
</dbReference>
<dbReference type="GeneID" id="33062419"/>
<evidence type="ECO:0000256" key="10">
    <source>
        <dbReference type="ARBA" id="ARBA00024973"/>
    </source>
</evidence>
<dbReference type="RefSeq" id="WP_002833877.1">
    <property type="nucleotide sequence ID" value="NZ_BEWQ01000001.1"/>
</dbReference>
<evidence type="ECO:0000256" key="11">
    <source>
        <dbReference type="SAM" id="Phobius"/>
    </source>
</evidence>
<evidence type="ECO:0000313" key="16">
    <source>
        <dbReference type="Proteomes" id="UP000196118"/>
    </source>
</evidence>
<evidence type="ECO:0000259" key="12">
    <source>
        <dbReference type="Pfam" id="PF02687"/>
    </source>
</evidence>
<reference evidence="15" key="5">
    <citation type="submission" date="2020-11" db="EMBL/GenBank/DDBJ databases">
        <title>Antibiotic susceptibility profiles of Pediococcus pentosaceus from various origins and their implications for the safety assessment of strains with food-technology applications.</title>
        <authorList>
            <person name="Shani N."/>
            <person name="Oberhaensli S."/>
            <person name="Arias E."/>
        </authorList>
    </citation>
    <scope>NUCLEOTIDE SEQUENCE</scope>
    <source>
        <strain evidence="15">FAM 19164</strain>
    </source>
</reference>
<dbReference type="OMA" id="GDASYSH"/>
<feature type="transmembrane region" description="Helical" evidence="11">
    <location>
        <begin position="235"/>
        <end position="257"/>
    </location>
</feature>
<evidence type="ECO:0000313" key="18">
    <source>
        <dbReference type="Proteomes" id="UP000743107"/>
    </source>
</evidence>
<name>A0A0Q1DK52_PEDPE</name>
<dbReference type="EMBL" id="JADOFV010000002">
    <property type="protein sequence ID" value="MBF7127093.1"/>
    <property type="molecule type" value="Genomic_DNA"/>
</dbReference>
<evidence type="ECO:0000256" key="7">
    <source>
        <dbReference type="ARBA" id="ARBA00022692"/>
    </source>
</evidence>
<sequence length="354" mass="38350">MFLALKEIKKEKLRYSLIIGMIVLISYLIFILTSLALGLAHQNTDAINSWKVETVVLNQDANVNLSQSLVTDQQVKDQKLTKKDALIGQVAVVAKDQKGKQAKISSSFVGIDNDQFIAKDLKLTSGHKVKQDHEVVVDEKFEQSGYRLGDKIELNDADKAFKIVGFTKNAKLNIAPVIYGKLSDWQALKHATPQTKASAIVSKTKNLKVKEPLKSYKVKSFIEKLPGYSAQNMTFSLMIGFLMVISLIVIAIFLYILTIQKLPNYAVLRAQGIPSSVLVWSTLAQSLILVISGTIIGTALTAATAAILPAAVPMAFDIPILASVAVGLVITGLLGGLLPIRSVLKLDPVSVIGG</sequence>
<dbReference type="Proteomes" id="UP000472573">
    <property type="component" value="Unassembled WGS sequence"/>
</dbReference>
<comment type="similarity">
    <text evidence="2">Belongs to the ABC-4 integral membrane protein family. HrtB subfamily.</text>
</comment>
<evidence type="ECO:0000313" key="14">
    <source>
        <dbReference type="EMBL" id="KAF0413942.1"/>
    </source>
</evidence>
<evidence type="ECO:0000256" key="9">
    <source>
        <dbReference type="ARBA" id="ARBA00023136"/>
    </source>
</evidence>
<evidence type="ECO:0000256" key="5">
    <source>
        <dbReference type="ARBA" id="ARBA00022448"/>
    </source>
</evidence>
<evidence type="ECO:0000313" key="13">
    <source>
        <dbReference type="EMBL" id="ARW20753.1"/>
    </source>
</evidence>
<protein>
    <recommendedName>
        <fullName evidence="4">Putative hemin transport system permease protein HrtB</fullName>
    </recommendedName>
</protein>
<reference evidence="14 17" key="2">
    <citation type="submission" date="2019-10" db="EMBL/GenBank/DDBJ databases">
        <authorList>
            <person name="Irmler S."/>
            <person name="Berthoud H."/>
            <person name="Roetschi A."/>
            <person name="Arias E."/>
            <person name="Shani N."/>
            <person name="Wuethrich D."/>
            <person name="Bruggmann R."/>
        </authorList>
    </citation>
    <scope>NUCLEOTIDE SEQUENCE [LARGE SCALE GENOMIC DNA]</scope>
    <source>
        <strain evidence="14 17">FAM13073</strain>
    </source>
</reference>
<dbReference type="AlphaFoldDB" id="A0A0Q1DK52"/>
<dbReference type="PANTHER" id="PTHR43738">
    <property type="entry name" value="ABC TRANSPORTER, MEMBRANE PROTEIN"/>
    <property type="match status" value="1"/>
</dbReference>
<dbReference type="GO" id="GO:0005886">
    <property type="term" value="C:plasma membrane"/>
    <property type="evidence" value="ECO:0007669"/>
    <property type="project" value="UniProtKB-SubCell"/>
</dbReference>
<keyword evidence="5" id="KW-0813">Transport</keyword>
<keyword evidence="8 11" id="KW-1133">Transmembrane helix</keyword>
<organism evidence="15 18">
    <name type="scientific">Pediococcus pentosaceus</name>
    <dbReference type="NCBI Taxonomy" id="1255"/>
    <lineage>
        <taxon>Bacteria</taxon>
        <taxon>Bacillati</taxon>
        <taxon>Bacillota</taxon>
        <taxon>Bacilli</taxon>
        <taxon>Lactobacillales</taxon>
        <taxon>Lactobacillaceae</taxon>
        <taxon>Pediococcus</taxon>
    </lineage>
</organism>
<keyword evidence="7 11" id="KW-0812">Transmembrane</keyword>
<reference evidence="13 16" key="1">
    <citation type="submission" date="2017-05" db="EMBL/GenBank/DDBJ databases">
        <title>Genome sequence of Pediococcus pentosaceus strain SRCM100892.</title>
        <authorList>
            <person name="Cho S.H."/>
        </authorList>
    </citation>
    <scope>NUCLEOTIDE SEQUENCE [LARGE SCALE GENOMIC DNA]</scope>
    <source>
        <strain evidence="13 16">SRCM100892</strain>
    </source>
</reference>
<proteinExistence type="inferred from homology"/>
<feature type="transmembrane region" description="Helical" evidence="11">
    <location>
        <begin position="320"/>
        <end position="340"/>
    </location>
</feature>
<keyword evidence="17" id="KW-1185">Reference proteome</keyword>
<accession>A0A0Q1DK52</accession>
<feature type="domain" description="ABC3 transporter permease C-terminal" evidence="12">
    <location>
        <begin position="237"/>
        <end position="348"/>
    </location>
</feature>
<gene>
    <name evidence="14" type="ORF">GBO79_03470</name>
    <name evidence="15" type="ORF">ITQ97_04605</name>
    <name evidence="13" type="ORF">S100892_02218</name>
</gene>
<dbReference type="InterPro" id="IPR051125">
    <property type="entry name" value="ABC-4/HrtB_transporter"/>
</dbReference>
<comment type="subcellular location">
    <subcellularLocation>
        <location evidence="1">Cell membrane</location>
        <topology evidence="1">Multi-pass membrane protein</topology>
    </subcellularLocation>
</comment>
<comment type="function">
    <text evidence="10">Part of the ABC transporter complex hrt involved in hemin import. Responsible for the translocation of the substrate across the membrane.</text>
</comment>
<dbReference type="PANTHER" id="PTHR43738:SF1">
    <property type="entry name" value="HEMIN TRANSPORT SYSTEM PERMEASE PROTEIN HRTB-RELATED"/>
    <property type="match status" value="1"/>
</dbReference>
<keyword evidence="9 11" id="KW-0472">Membrane</keyword>
<feature type="transmembrane region" description="Helical" evidence="11">
    <location>
        <begin position="15"/>
        <end position="39"/>
    </location>
</feature>
<reference evidence="14" key="3">
    <citation type="submission" date="2019-12" db="EMBL/GenBank/DDBJ databases">
        <title>SpeciesPrimer: A bioinformatics pipeline dedicated to the design of qPCR primers for the quantification of bacterial species.</title>
        <authorList>
            <person name="Dreier M."/>
            <person name="Berthoud H."/>
            <person name="Shani N."/>
            <person name="Wechsler D."/>
            <person name="Junier P."/>
        </authorList>
    </citation>
    <scope>NUCLEOTIDE SEQUENCE</scope>
    <source>
        <strain evidence="14">FAM13073</strain>
    </source>
</reference>
<dbReference type="Pfam" id="PF02687">
    <property type="entry name" value="FtsX"/>
    <property type="match status" value="1"/>
</dbReference>
<evidence type="ECO:0000256" key="3">
    <source>
        <dbReference type="ARBA" id="ARBA00011131"/>
    </source>
</evidence>
<evidence type="ECO:0000256" key="6">
    <source>
        <dbReference type="ARBA" id="ARBA00022475"/>
    </source>
</evidence>
<evidence type="ECO:0000256" key="4">
    <source>
        <dbReference type="ARBA" id="ARBA00016962"/>
    </source>
</evidence>
<dbReference type="Proteomes" id="UP000196118">
    <property type="component" value="Chromosome"/>
</dbReference>
<feature type="transmembrane region" description="Helical" evidence="11">
    <location>
        <begin position="277"/>
        <end position="308"/>
    </location>
</feature>
<dbReference type="EMBL" id="CP021474">
    <property type="protein sequence ID" value="ARW20753.1"/>
    <property type="molecule type" value="Genomic_DNA"/>
</dbReference>
<accession>A0A8G0ZGB2</accession>
<evidence type="ECO:0000313" key="15">
    <source>
        <dbReference type="EMBL" id="MBF7127093.1"/>
    </source>
</evidence>
<evidence type="ECO:0000256" key="1">
    <source>
        <dbReference type="ARBA" id="ARBA00004651"/>
    </source>
</evidence>
<evidence type="ECO:0000313" key="17">
    <source>
        <dbReference type="Proteomes" id="UP000472573"/>
    </source>
</evidence>
<comment type="subunit">
    <text evidence="3">The complex is composed of two ATP-binding proteins (HrtA), two transmembrane proteins (HrtB) and a solute-binding protein.</text>
</comment>
<keyword evidence="6" id="KW-1003">Cell membrane</keyword>
<dbReference type="Proteomes" id="UP000743107">
    <property type="component" value="Unassembled WGS sequence"/>
</dbReference>
<reference evidence="17" key="4">
    <citation type="submission" date="2020-03" db="EMBL/GenBank/DDBJ databases">
        <title>SpeciesPrimer: A bioinformatics pipeline dedicated to the design of qPCR primers for the quantification of bacterial species.</title>
        <authorList>
            <person name="Dreier M."/>
            <person name="Berthoud H."/>
            <person name="Shani N."/>
            <person name="Wechsler D."/>
            <person name="Junier P."/>
        </authorList>
    </citation>
    <scope>NUCLEOTIDE SEQUENCE [LARGE SCALE GENOMIC DNA]</scope>
    <source>
        <strain evidence="17">FAM13073</strain>
    </source>
</reference>